<keyword evidence="4" id="KW-0547">Nucleotide-binding</keyword>
<dbReference type="PANTHER" id="PTHR24361:SF433">
    <property type="entry name" value="PROTEIN KINASE DOMAIN-CONTAINING PROTEIN"/>
    <property type="match status" value="1"/>
</dbReference>
<proteinExistence type="predicted"/>
<comment type="catalytic activity">
    <reaction evidence="8">
        <text>L-seryl-[protein] + ATP = O-phospho-L-seryl-[protein] + ADP + H(+)</text>
        <dbReference type="Rhea" id="RHEA:17989"/>
        <dbReference type="Rhea" id="RHEA-COMP:9863"/>
        <dbReference type="Rhea" id="RHEA-COMP:11604"/>
        <dbReference type="ChEBI" id="CHEBI:15378"/>
        <dbReference type="ChEBI" id="CHEBI:29999"/>
        <dbReference type="ChEBI" id="CHEBI:30616"/>
        <dbReference type="ChEBI" id="CHEBI:83421"/>
        <dbReference type="ChEBI" id="CHEBI:456216"/>
        <dbReference type="EC" id="2.7.11.1"/>
    </reaction>
</comment>
<organism evidence="10 11">
    <name type="scientific">Friedmanniomyces endolithicus</name>
    <dbReference type="NCBI Taxonomy" id="329885"/>
    <lineage>
        <taxon>Eukaryota</taxon>
        <taxon>Fungi</taxon>
        <taxon>Dikarya</taxon>
        <taxon>Ascomycota</taxon>
        <taxon>Pezizomycotina</taxon>
        <taxon>Dothideomycetes</taxon>
        <taxon>Dothideomycetidae</taxon>
        <taxon>Mycosphaerellales</taxon>
        <taxon>Teratosphaeriaceae</taxon>
        <taxon>Friedmanniomyces</taxon>
    </lineage>
</organism>
<dbReference type="Gene3D" id="1.10.510.10">
    <property type="entry name" value="Transferase(Phosphotransferase) domain 1"/>
    <property type="match status" value="1"/>
</dbReference>
<evidence type="ECO:0000256" key="1">
    <source>
        <dbReference type="ARBA" id="ARBA00012513"/>
    </source>
</evidence>
<keyword evidence="3" id="KW-0808">Transferase</keyword>
<dbReference type="EC" id="2.7.11.1" evidence="1"/>
<dbReference type="PANTHER" id="PTHR24361">
    <property type="entry name" value="MITOGEN-ACTIVATED KINASE KINASE KINASE"/>
    <property type="match status" value="1"/>
</dbReference>
<keyword evidence="6" id="KW-0067">ATP-binding</keyword>
<keyword evidence="5" id="KW-0418">Kinase</keyword>
<gene>
    <name evidence="10" type="ORF">LTR82_017449</name>
</gene>
<reference evidence="10" key="1">
    <citation type="submission" date="2021-12" db="EMBL/GenBank/DDBJ databases">
        <title>Black yeast isolated from Biological Soil Crust.</title>
        <authorList>
            <person name="Kurbessoian T."/>
        </authorList>
    </citation>
    <scope>NUCLEOTIDE SEQUENCE</scope>
    <source>
        <strain evidence="10">CCFEE 5208</strain>
    </source>
</reference>
<evidence type="ECO:0000313" key="11">
    <source>
        <dbReference type="Proteomes" id="UP001168146"/>
    </source>
</evidence>
<dbReference type="Proteomes" id="UP001168146">
    <property type="component" value="Unassembled WGS sequence"/>
</dbReference>
<sequence>MASPHNTFFRLTPDARPENARMIFGLQHNAYWPQTSATDIATKPTIGSRESTPAVVLENHSGYLALTFSDLFALVKDGKLPSLNDGIRFGTDPNHCHVLLGYRGTPGISGQHYTISVNQDLSNGGQLRRNERWILANPVGHPGPYSRIVIQAGRVYLSVDLHNHASADSKYRENLQRLYAECQKAAHDRDESTTSFDGLDLNSYPSTAAASGAITPDTRPLYYSTAVLGKVEFGEVSLVVQARTGKYFAGKTFFNHNKKRHAGERDEAWRRNIRREYDIASQNPQQHRESFRAARKTMTIIMEYYPGGNIEDVRHDMGETVYISALGQVLCALVFLHRNGIVHWDLKPENILVQTEPRFKVAVTDFGFAKMIQGDVLPQTFCGTLLYTAPEVYPGSGAGHDTSVDIWSLSTFMLGWMFGLPKRPSLYDPKRPADWGCRWHSRLISKVLDQDDCVLTELLISTMQLDPHLRSSARACVAHGLERRLFRWRESDGVLVCIDDRTECEDESGTDDHGGIEAAAAQTERSAPTTTTAIGEAPRLGASVLQPQGGRVDLLQGPVVSGEPGAAIVTGDQRRNSGYNDLLHKKARTTNCAEVSEA</sequence>
<evidence type="ECO:0000256" key="2">
    <source>
        <dbReference type="ARBA" id="ARBA00022527"/>
    </source>
</evidence>
<keyword evidence="2" id="KW-0723">Serine/threonine-protein kinase</keyword>
<dbReference type="InterPro" id="IPR053235">
    <property type="entry name" value="Ser_Thr_kinase"/>
</dbReference>
<dbReference type="GO" id="GO:0005737">
    <property type="term" value="C:cytoplasm"/>
    <property type="evidence" value="ECO:0007669"/>
    <property type="project" value="TreeGrafter"/>
</dbReference>
<evidence type="ECO:0000256" key="8">
    <source>
        <dbReference type="ARBA" id="ARBA00048679"/>
    </source>
</evidence>
<evidence type="ECO:0000256" key="5">
    <source>
        <dbReference type="ARBA" id="ARBA00022777"/>
    </source>
</evidence>
<comment type="catalytic activity">
    <reaction evidence="7">
        <text>L-threonyl-[protein] + ATP = O-phospho-L-threonyl-[protein] + ADP + H(+)</text>
        <dbReference type="Rhea" id="RHEA:46608"/>
        <dbReference type="Rhea" id="RHEA-COMP:11060"/>
        <dbReference type="Rhea" id="RHEA-COMP:11605"/>
        <dbReference type="ChEBI" id="CHEBI:15378"/>
        <dbReference type="ChEBI" id="CHEBI:30013"/>
        <dbReference type="ChEBI" id="CHEBI:30616"/>
        <dbReference type="ChEBI" id="CHEBI:61977"/>
        <dbReference type="ChEBI" id="CHEBI:456216"/>
        <dbReference type="EC" id="2.7.11.1"/>
    </reaction>
</comment>
<dbReference type="SMART" id="SM00220">
    <property type="entry name" value="S_TKc"/>
    <property type="match status" value="1"/>
</dbReference>
<evidence type="ECO:0000259" key="9">
    <source>
        <dbReference type="PROSITE" id="PS50011"/>
    </source>
</evidence>
<dbReference type="InterPro" id="IPR011009">
    <property type="entry name" value="Kinase-like_dom_sf"/>
</dbReference>
<dbReference type="PROSITE" id="PS50011">
    <property type="entry name" value="PROTEIN_KINASE_DOM"/>
    <property type="match status" value="1"/>
</dbReference>
<feature type="domain" description="Protein kinase" evidence="9">
    <location>
        <begin position="222"/>
        <end position="482"/>
    </location>
</feature>
<evidence type="ECO:0000256" key="6">
    <source>
        <dbReference type="ARBA" id="ARBA00022840"/>
    </source>
</evidence>
<dbReference type="Pfam" id="PF00069">
    <property type="entry name" value="Pkinase"/>
    <property type="match status" value="1"/>
</dbReference>
<dbReference type="AlphaFoldDB" id="A0AAN6J4C7"/>
<comment type="caution">
    <text evidence="10">The sequence shown here is derived from an EMBL/GenBank/DDBJ whole genome shotgun (WGS) entry which is preliminary data.</text>
</comment>
<evidence type="ECO:0000256" key="7">
    <source>
        <dbReference type="ARBA" id="ARBA00047899"/>
    </source>
</evidence>
<dbReference type="PROSITE" id="PS00108">
    <property type="entry name" value="PROTEIN_KINASE_ST"/>
    <property type="match status" value="1"/>
</dbReference>
<dbReference type="GO" id="GO:0004674">
    <property type="term" value="F:protein serine/threonine kinase activity"/>
    <property type="evidence" value="ECO:0007669"/>
    <property type="project" value="UniProtKB-KW"/>
</dbReference>
<dbReference type="SUPFAM" id="SSF56112">
    <property type="entry name" value="Protein kinase-like (PK-like)"/>
    <property type="match status" value="1"/>
</dbReference>
<evidence type="ECO:0000256" key="3">
    <source>
        <dbReference type="ARBA" id="ARBA00022679"/>
    </source>
</evidence>
<protein>
    <recommendedName>
        <fullName evidence="1">non-specific serine/threonine protein kinase</fullName>
        <ecNumber evidence="1">2.7.11.1</ecNumber>
    </recommendedName>
</protein>
<accession>A0AAN6J4C7</accession>
<evidence type="ECO:0000256" key="4">
    <source>
        <dbReference type="ARBA" id="ARBA00022741"/>
    </source>
</evidence>
<dbReference type="EMBL" id="JASUXU010000141">
    <property type="protein sequence ID" value="KAK0303701.1"/>
    <property type="molecule type" value="Genomic_DNA"/>
</dbReference>
<dbReference type="InterPro" id="IPR008271">
    <property type="entry name" value="Ser/Thr_kinase_AS"/>
</dbReference>
<evidence type="ECO:0000313" key="10">
    <source>
        <dbReference type="EMBL" id="KAK0303701.1"/>
    </source>
</evidence>
<dbReference type="GO" id="GO:0005524">
    <property type="term" value="F:ATP binding"/>
    <property type="evidence" value="ECO:0007669"/>
    <property type="project" value="UniProtKB-KW"/>
</dbReference>
<dbReference type="Gene3D" id="3.30.200.20">
    <property type="entry name" value="Phosphorylase Kinase, domain 1"/>
    <property type="match status" value="1"/>
</dbReference>
<dbReference type="InterPro" id="IPR000719">
    <property type="entry name" value="Prot_kinase_dom"/>
</dbReference>
<name>A0AAN6J4C7_9PEZI</name>